<sequence length="140" mass="16624">MEDIEVEKEEIFDPLKGAVDYLDKILLKKEIISDALDSEDYETAWQEFENLIDGIETLNNLLYSIEGILDLDYSQLEYQGEKLDNYINHLNDFLSNKLITAIEDKDYLRISDLINYELEIHIKEYKKVFNFLLEYLNNNN</sequence>
<accession>A0A938XXI5</accession>
<proteinExistence type="predicted"/>
<dbReference type="Proteomes" id="UP000774000">
    <property type="component" value="Unassembled WGS sequence"/>
</dbReference>
<keyword evidence="2" id="KW-1185">Reference proteome</keyword>
<gene>
    <name evidence="1" type="ORF">JOC47_002328</name>
</gene>
<dbReference type="RefSeq" id="WP_204702214.1">
    <property type="nucleotide sequence ID" value="NZ_JAFBDQ010000013.1"/>
</dbReference>
<dbReference type="AlphaFoldDB" id="A0A938XXI5"/>
<dbReference type="EMBL" id="JAFBDQ010000013">
    <property type="protein sequence ID" value="MBM7557462.1"/>
    <property type="molecule type" value="Genomic_DNA"/>
</dbReference>
<comment type="caution">
    <text evidence="1">The sequence shown here is derived from an EMBL/GenBank/DDBJ whole genome shotgun (WGS) entry which is preliminary data.</text>
</comment>
<evidence type="ECO:0000313" key="2">
    <source>
        <dbReference type="Proteomes" id="UP000774000"/>
    </source>
</evidence>
<name>A0A938XXI5_9FIRM</name>
<protein>
    <submittedName>
        <fullName evidence="1">Uncharacterized protein</fullName>
    </submittedName>
</protein>
<organism evidence="1 2">
    <name type="scientific">Halanaerobacter jeridensis</name>
    <dbReference type="NCBI Taxonomy" id="706427"/>
    <lineage>
        <taxon>Bacteria</taxon>
        <taxon>Bacillati</taxon>
        <taxon>Bacillota</taxon>
        <taxon>Clostridia</taxon>
        <taxon>Halanaerobiales</taxon>
        <taxon>Halobacteroidaceae</taxon>
        <taxon>Halanaerobacter</taxon>
    </lineage>
</organism>
<reference evidence="1" key="1">
    <citation type="submission" date="2021-01" db="EMBL/GenBank/DDBJ databases">
        <title>Genomic Encyclopedia of Type Strains, Phase IV (KMG-IV): sequencing the most valuable type-strain genomes for metagenomic binning, comparative biology and taxonomic classification.</title>
        <authorList>
            <person name="Goeker M."/>
        </authorList>
    </citation>
    <scope>NUCLEOTIDE SEQUENCE</scope>
    <source>
        <strain evidence="1">DSM 23230</strain>
    </source>
</reference>
<evidence type="ECO:0000313" key="1">
    <source>
        <dbReference type="EMBL" id="MBM7557462.1"/>
    </source>
</evidence>